<keyword evidence="3" id="KW-1185">Reference proteome</keyword>
<dbReference type="GO" id="GO:0005737">
    <property type="term" value="C:cytoplasm"/>
    <property type="evidence" value="ECO:0007669"/>
    <property type="project" value="TreeGrafter"/>
</dbReference>
<evidence type="ECO:0000256" key="1">
    <source>
        <dbReference type="SAM" id="MobiDB-lite"/>
    </source>
</evidence>
<dbReference type="InterPro" id="IPR013761">
    <property type="entry name" value="SAM/pointed_sf"/>
</dbReference>
<dbReference type="Gene3D" id="3.30.950.30">
    <property type="entry name" value="Schlafen, AAA domain"/>
    <property type="match status" value="1"/>
</dbReference>
<name>A0AAV7CYG7_ENGPU</name>
<dbReference type="EMBL" id="WNYA01000002">
    <property type="protein sequence ID" value="KAG8589052.1"/>
    <property type="molecule type" value="Genomic_DNA"/>
</dbReference>
<accession>A0AAV7CYG7</accession>
<proteinExistence type="predicted"/>
<evidence type="ECO:0000313" key="2">
    <source>
        <dbReference type="EMBL" id="KAG8589052.1"/>
    </source>
</evidence>
<reference evidence="2" key="1">
    <citation type="thesis" date="2020" institute="ProQuest LLC" country="789 East Eisenhower Parkway, Ann Arbor, MI, USA">
        <title>Comparative Genomics and Chromosome Evolution.</title>
        <authorList>
            <person name="Mudd A.B."/>
        </authorList>
    </citation>
    <scope>NUCLEOTIDE SEQUENCE</scope>
    <source>
        <strain evidence="2">237g6f4</strain>
        <tissue evidence="2">Blood</tissue>
    </source>
</reference>
<dbReference type="Proteomes" id="UP000824782">
    <property type="component" value="Unassembled WGS sequence"/>
</dbReference>
<feature type="compositionally biased region" description="Basic and acidic residues" evidence="1">
    <location>
        <begin position="329"/>
        <end position="359"/>
    </location>
</feature>
<gene>
    <name evidence="2" type="ORF">GDO81_006232</name>
</gene>
<organism evidence="2 3">
    <name type="scientific">Engystomops pustulosus</name>
    <name type="common">Tungara frog</name>
    <name type="synonym">Physalaemus pustulosus</name>
    <dbReference type="NCBI Taxonomy" id="76066"/>
    <lineage>
        <taxon>Eukaryota</taxon>
        <taxon>Metazoa</taxon>
        <taxon>Chordata</taxon>
        <taxon>Craniata</taxon>
        <taxon>Vertebrata</taxon>
        <taxon>Euteleostomi</taxon>
        <taxon>Amphibia</taxon>
        <taxon>Batrachia</taxon>
        <taxon>Anura</taxon>
        <taxon>Neobatrachia</taxon>
        <taxon>Hyloidea</taxon>
        <taxon>Leptodactylidae</taxon>
        <taxon>Leiuperinae</taxon>
        <taxon>Engystomops</taxon>
    </lineage>
</organism>
<dbReference type="PANTHER" id="PTHR16155:SF18">
    <property type="entry name" value="STERILE ALPHA MOTIF DOMAIN-CONTAINING PROTEIN 9-LIKE"/>
    <property type="match status" value="1"/>
</dbReference>
<dbReference type="SUPFAM" id="SSF47769">
    <property type="entry name" value="SAM/Pointed domain"/>
    <property type="match status" value="1"/>
</dbReference>
<feature type="region of interest" description="Disordered" evidence="1">
    <location>
        <begin position="97"/>
        <end position="135"/>
    </location>
</feature>
<feature type="region of interest" description="Disordered" evidence="1">
    <location>
        <begin position="320"/>
        <end position="359"/>
    </location>
</feature>
<sequence length="1565" mass="181464">MADSSNLPAGVDEWTKDDVKLWVTRELKLNSAIGEILYNEDVDGNILKKLAKKDFCDMGIKKGPASVLVNSIKTLIEQPKDIEQSLKSIKTVQQVQHNNSVTPLNKADRDNVNLKETEDKEPVNDEAASSDEGHGYVRVTPYPFDTIHISKSYTQNHFLPPESGTSNYIDPIHEYKEFTNTSNAKQNDKKMKFCNEVFRFACACMNARTNGTIHFGVRDNPHGQIIGVSVANTETYVKYIDDMICNYFEKNLLHLAKKCIRRPRFVSVLHEPNTSSDLVVIEVDVVPDIAHCEAQIFSTFQYSFDNKTWKKEKEKSYFLRDGGSSKNSNMEELHSDLKTRDKDRKRAEDERKSKQKCNQKDGSKLATLLTGNRGSLDNSYYKWYILVANKCHESHIEHLGFIQELNLFAVLDFDPESVTKGLCKVYEEKRKPNLHFPHQYQKMENFAQETIEELKLYQQLSWIFCNGRLDLQSQDYQPVDYRRWWKEKAADVRKLVSFFSRKDIMKQGTFLVVFLLLSPVEDPVDPMNEVFSAFFQELNGMTDILCMCGSEEIFQRWKDMQARIISEEDMEERCIHNLSVENMNGTILRLKSTTRSASRFLPSNGASTTILHRKDEDLMPSIDILCVNECQDTEIESNSEEFHTFLKNREEHFYRGGKATWWNFYFSYKKYTGSFIKRDIQEKLKDMIETLATSEKQRSVKIISLFHHPGCGGTTTAMHVLWELRETFRCATLNKKINNFADVAQEVVSFAVHGSPSNKEFYPVVLLVDDYEDEESVSILQDNIQAAIAERHIRFQTPVVIILNCVRSQNPEKSAKSNCTNSVALTYKLSAQEQRAFVTKLKEIKEQFKTPENFYSFMIMKTNFDKTYIENTVRNTLKGLKSASKTAQLISFLALLNRYVIDSTISASMCEEFLGITARKTPWLQESIEESIHPYSTILIRTEVEDYGRYEGLRIIHPLIAHQCIEELKSTYNTQKSTIMLDLLHTNVFHDMGIGRAILIDNMQSMLVTRHRKEHGAETDTLFSPLIEEIQKEEGNSTAETVLRDGTKRFPQNAFIVQALARHFYIREKNFTDALEWANKAVHIEPTNSFILDTLGQIYKFKLKAMIDAVNKENTISGEELEGLLTAAYTASKAFEDCQEQTEKNEIDRYQKEQSNSRHHRVYNTAGYLGQIEVCLYTIDILLYIPWFKSNDGLSRKHLRQYLSGRWDISVDNVSAEYEEFNNVLSNHRPFLMKLKACLKKMFDFFQDFFVYMKQKTVNKESLEFKTRVRVSDYYKKYTRQFYDYDLMHITNEEVQRKKGVSLCKEEYRVYLETFKADRFSGILEYLTDHGKDAKRVESIVKAYTYLLQNSTHETQMRDKQNFILANIVLHCISPKSNEIKPLETLEKHLKEILNNIGLHHRYPEPYFLAALLFWPQNIQKLDSISKLIADYVNSMRASFRGNYRHMCHAKQPLAHFYLGKKNGLKRLIHKGKIDQNFSDVPIQDLNSLWLSGDIWKEKVIKDLLLLVRGRAEDNMIYVECGNSVNIPVRPVYLGQLRSGKSIERVSFYLGFSIDGLIAYNIESI</sequence>
<dbReference type="PANTHER" id="PTHR16155">
    <property type="entry name" value="DED DOMAIN-CONTAINING PROTEIN"/>
    <property type="match status" value="1"/>
</dbReference>
<dbReference type="Gene3D" id="1.10.150.50">
    <property type="entry name" value="Transcription Factor, Ets-1"/>
    <property type="match status" value="1"/>
</dbReference>
<dbReference type="Gene3D" id="1.25.40.10">
    <property type="entry name" value="Tetratricopeptide repeat domain"/>
    <property type="match status" value="1"/>
</dbReference>
<comment type="caution">
    <text evidence="2">The sequence shown here is derived from an EMBL/GenBank/DDBJ whole genome shotgun (WGS) entry which is preliminary data.</text>
</comment>
<evidence type="ECO:0000313" key="3">
    <source>
        <dbReference type="Proteomes" id="UP000824782"/>
    </source>
</evidence>
<protein>
    <recommendedName>
        <fullName evidence="4">SAM domain-containing protein</fullName>
    </recommendedName>
</protein>
<feature type="compositionally biased region" description="Basic and acidic residues" evidence="1">
    <location>
        <begin position="106"/>
        <end position="123"/>
    </location>
</feature>
<dbReference type="InterPro" id="IPR038461">
    <property type="entry name" value="Schlafen_AlbA_2_dom_sf"/>
</dbReference>
<dbReference type="InterPro" id="IPR011990">
    <property type="entry name" value="TPR-like_helical_dom_sf"/>
</dbReference>
<evidence type="ECO:0008006" key="4">
    <source>
        <dbReference type="Google" id="ProtNLM"/>
    </source>
</evidence>